<accession>A0A699IYW6</accession>
<dbReference type="Pfam" id="PF01094">
    <property type="entry name" value="ANF_receptor"/>
    <property type="match status" value="1"/>
</dbReference>
<feature type="non-terminal residue" evidence="8">
    <location>
        <position position="236"/>
    </location>
</feature>
<dbReference type="SUPFAM" id="SSF53822">
    <property type="entry name" value="Periplasmic binding protein-like I"/>
    <property type="match status" value="1"/>
</dbReference>
<dbReference type="PANTHER" id="PTHR34836:SF7">
    <property type="entry name" value="RECEPTOR LIGAND BINDING REGION DOMAIN-CONTAINING PROTEIN"/>
    <property type="match status" value="1"/>
</dbReference>
<dbReference type="PRINTS" id="PR00248">
    <property type="entry name" value="GPCRMGR"/>
</dbReference>
<dbReference type="FunFam" id="3.40.50.2300:FF:000081">
    <property type="entry name" value="Glutamate receptor"/>
    <property type="match status" value="1"/>
</dbReference>
<gene>
    <name evidence="8" type="ORF">Tci_569897</name>
</gene>
<feature type="domain" description="Receptor ligand binding region" evidence="7">
    <location>
        <begin position="5"/>
        <end position="235"/>
    </location>
</feature>
<comment type="subcellular location">
    <subcellularLocation>
        <location evidence="1">Membrane</location>
        <topology evidence="1">Multi-pass membrane protein</topology>
    </subcellularLocation>
</comment>
<comment type="caution">
    <text evidence="8">The sequence shown here is derived from an EMBL/GenBank/DDBJ whole genome shotgun (WGS) entry which is preliminary data.</text>
</comment>
<keyword evidence="6" id="KW-0325">Glycoprotein</keyword>
<dbReference type="PANTHER" id="PTHR34836">
    <property type="entry name" value="OS06G0188250 PROTEIN"/>
    <property type="match status" value="1"/>
</dbReference>
<keyword evidence="3" id="KW-1133">Transmembrane helix</keyword>
<evidence type="ECO:0000256" key="6">
    <source>
        <dbReference type="ARBA" id="ARBA00023180"/>
    </source>
</evidence>
<evidence type="ECO:0000313" key="8">
    <source>
        <dbReference type="EMBL" id="GEZ97924.1"/>
    </source>
</evidence>
<dbReference type="AlphaFoldDB" id="A0A699IYW6"/>
<evidence type="ECO:0000256" key="5">
    <source>
        <dbReference type="ARBA" id="ARBA00023170"/>
    </source>
</evidence>
<dbReference type="Gene3D" id="3.40.50.2300">
    <property type="match status" value="2"/>
</dbReference>
<dbReference type="EMBL" id="BKCJ010350631">
    <property type="protein sequence ID" value="GEZ97924.1"/>
    <property type="molecule type" value="Genomic_DNA"/>
</dbReference>
<evidence type="ECO:0000256" key="3">
    <source>
        <dbReference type="ARBA" id="ARBA00022989"/>
    </source>
</evidence>
<dbReference type="InterPro" id="IPR000337">
    <property type="entry name" value="GPCR_3"/>
</dbReference>
<keyword evidence="4" id="KW-0472">Membrane</keyword>
<evidence type="ECO:0000256" key="1">
    <source>
        <dbReference type="ARBA" id="ARBA00004141"/>
    </source>
</evidence>
<dbReference type="GO" id="GO:0004930">
    <property type="term" value="F:G protein-coupled receptor activity"/>
    <property type="evidence" value="ECO:0007669"/>
    <property type="project" value="InterPro"/>
</dbReference>
<keyword evidence="2" id="KW-0812">Transmembrane</keyword>
<organism evidence="8">
    <name type="scientific">Tanacetum cinerariifolium</name>
    <name type="common">Dalmatian daisy</name>
    <name type="synonym">Chrysanthemum cinerariifolium</name>
    <dbReference type="NCBI Taxonomy" id="118510"/>
    <lineage>
        <taxon>Eukaryota</taxon>
        <taxon>Viridiplantae</taxon>
        <taxon>Streptophyta</taxon>
        <taxon>Embryophyta</taxon>
        <taxon>Tracheophyta</taxon>
        <taxon>Spermatophyta</taxon>
        <taxon>Magnoliopsida</taxon>
        <taxon>eudicotyledons</taxon>
        <taxon>Gunneridae</taxon>
        <taxon>Pentapetalae</taxon>
        <taxon>asterids</taxon>
        <taxon>campanulids</taxon>
        <taxon>Asterales</taxon>
        <taxon>Asteraceae</taxon>
        <taxon>Asteroideae</taxon>
        <taxon>Anthemideae</taxon>
        <taxon>Anthemidinae</taxon>
        <taxon>Tanacetum</taxon>
    </lineage>
</organism>
<evidence type="ECO:0000256" key="4">
    <source>
        <dbReference type="ARBA" id="ARBA00023136"/>
    </source>
</evidence>
<dbReference type="InterPro" id="IPR001828">
    <property type="entry name" value="ANF_lig-bd_rcpt"/>
</dbReference>
<proteinExistence type="predicted"/>
<dbReference type="GO" id="GO:0016020">
    <property type="term" value="C:membrane"/>
    <property type="evidence" value="ECO:0007669"/>
    <property type="project" value="UniProtKB-SubCell"/>
</dbReference>
<sequence length="236" mass="26373">METDSVALIGPQSSVLAHVISHVANELQVPLLSFTATDPTLSALQYPFFVRTTHSDLYQMAAISDIVRYYEWRQVIAIYIDDDHGRNGIISLGDQLAARGCKISHKAPIKPMATKTDISDVLVQVALMESRVLVVHTYANWGFDILEVAKNLGMFENGYVWIATNWLSTVIDISSPLPLKTVDVMQGIITLRSYTKDTNLTKKFASDWRNLTTFGLSTYCLYAYDTVYLLARALDA</sequence>
<reference evidence="8" key="1">
    <citation type="journal article" date="2019" name="Sci. Rep.">
        <title>Draft genome of Tanacetum cinerariifolium, the natural source of mosquito coil.</title>
        <authorList>
            <person name="Yamashiro T."/>
            <person name="Shiraishi A."/>
            <person name="Satake H."/>
            <person name="Nakayama K."/>
        </authorList>
    </citation>
    <scope>NUCLEOTIDE SEQUENCE</scope>
</reference>
<dbReference type="InterPro" id="IPR028082">
    <property type="entry name" value="Peripla_BP_I"/>
</dbReference>
<dbReference type="InterPro" id="IPR015683">
    <property type="entry name" value="Ionotropic_Glu_rcpt"/>
</dbReference>
<name>A0A699IYW6_TANCI</name>
<protein>
    <submittedName>
        <fullName evidence="8">Glutamate receptor 3.6-like</fullName>
    </submittedName>
</protein>
<evidence type="ECO:0000256" key="2">
    <source>
        <dbReference type="ARBA" id="ARBA00022692"/>
    </source>
</evidence>
<evidence type="ECO:0000259" key="7">
    <source>
        <dbReference type="Pfam" id="PF01094"/>
    </source>
</evidence>
<keyword evidence="5 8" id="KW-0675">Receptor</keyword>